<keyword evidence="3" id="KW-1185">Reference proteome</keyword>
<dbReference type="EMBL" id="JBHTCF010000003">
    <property type="protein sequence ID" value="MFC7304316.1"/>
    <property type="molecule type" value="Genomic_DNA"/>
</dbReference>
<evidence type="ECO:0000256" key="1">
    <source>
        <dbReference type="SAM" id="MobiDB-lite"/>
    </source>
</evidence>
<organism evidence="2 3">
    <name type="scientific">Streptomyces monticola</name>
    <dbReference type="NCBI Taxonomy" id="2666263"/>
    <lineage>
        <taxon>Bacteria</taxon>
        <taxon>Bacillati</taxon>
        <taxon>Actinomycetota</taxon>
        <taxon>Actinomycetes</taxon>
        <taxon>Kitasatosporales</taxon>
        <taxon>Streptomycetaceae</taxon>
        <taxon>Streptomyces</taxon>
    </lineage>
</organism>
<sequence>MRDILGRSLYDAAYLAGGPQRVAEAALIALHERAVITVRVSRVSRVSPVSPVRADNRAGHPVEHALNELCPRSRHVTAVIAELVVRPEVEEIGDRLFTDGLLVRSRARFPATSSTALPLSPTVPCAAMSRTPSPPRPGSAAAWNGWARHSTSTTPTQAATSPPEAETVTAAAVAEGAAATDPGYGRTRVRHPRGAHQVHRRCTSKAPQAQEIFTAHTTLPQPCGSPVRRPPHDARDNSG</sequence>
<feature type="compositionally biased region" description="Low complexity" evidence="1">
    <location>
        <begin position="150"/>
        <end position="165"/>
    </location>
</feature>
<feature type="region of interest" description="Disordered" evidence="1">
    <location>
        <begin position="126"/>
        <end position="165"/>
    </location>
</feature>
<proteinExistence type="predicted"/>
<feature type="region of interest" description="Disordered" evidence="1">
    <location>
        <begin position="177"/>
        <end position="239"/>
    </location>
</feature>
<dbReference type="Proteomes" id="UP001596523">
    <property type="component" value="Unassembled WGS sequence"/>
</dbReference>
<evidence type="ECO:0000313" key="2">
    <source>
        <dbReference type="EMBL" id="MFC7304316.1"/>
    </source>
</evidence>
<protein>
    <submittedName>
        <fullName evidence="2">TIGR04222 domain-containing membrane protein</fullName>
    </submittedName>
</protein>
<name>A0ABW2JE73_9ACTN</name>
<gene>
    <name evidence="2" type="ORF">ACFQVC_08855</name>
</gene>
<feature type="compositionally biased region" description="Basic and acidic residues" evidence="1">
    <location>
        <begin position="230"/>
        <end position="239"/>
    </location>
</feature>
<comment type="caution">
    <text evidence="2">The sequence shown here is derived from an EMBL/GenBank/DDBJ whole genome shotgun (WGS) entry which is preliminary data.</text>
</comment>
<dbReference type="InterPro" id="IPR026467">
    <property type="entry name" value="Ser/Gly_Cys_C_dom"/>
</dbReference>
<accession>A0ABW2JE73</accession>
<reference evidence="3" key="1">
    <citation type="journal article" date="2019" name="Int. J. Syst. Evol. Microbiol.">
        <title>The Global Catalogue of Microorganisms (GCM) 10K type strain sequencing project: providing services to taxonomists for standard genome sequencing and annotation.</title>
        <authorList>
            <consortium name="The Broad Institute Genomics Platform"/>
            <consortium name="The Broad Institute Genome Sequencing Center for Infectious Disease"/>
            <person name="Wu L."/>
            <person name="Ma J."/>
        </authorList>
    </citation>
    <scope>NUCLEOTIDE SEQUENCE [LARGE SCALE GENOMIC DNA]</scope>
    <source>
        <strain evidence="3">SYNS20</strain>
    </source>
</reference>
<dbReference type="NCBIfam" id="TIGR04222">
    <property type="entry name" value="near_uncomplex"/>
    <property type="match status" value="1"/>
</dbReference>
<evidence type="ECO:0000313" key="3">
    <source>
        <dbReference type="Proteomes" id="UP001596523"/>
    </source>
</evidence>
<dbReference type="RefSeq" id="WP_381828586.1">
    <property type="nucleotide sequence ID" value="NZ_JBHTCF010000003.1"/>
</dbReference>
<feature type="compositionally biased region" description="Basic residues" evidence="1">
    <location>
        <begin position="187"/>
        <end position="203"/>
    </location>
</feature>